<organism evidence="10 11">
    <name type="scientific">Acidipropionibacterium jensenii</name>
    <dbReference type="NCBI Taxonomy" id="1749"/>
    <lineage>
        <taxon>Bacteria</taxon>
        <taxon>Bacillati</taxon>
        <taxon>Actinomycetota</taxon>
        <taxon>Actinomycetes</taxon>
        <taxon>Propionibacteriales</taxon>
        <taxon>Propionibacteriaceae</taxon>
        <taxon>Acidipropionibacterium</taxon>
    </lineage>
</organism>
<keyword evidence="6" id="KW-0479">Metal-binding</keyword>
<dbReference type="Gene3D" id="3.20.20.140">
    <property type="entry name" value="Metal-dependent hydrolases"/>
    <property type="match status" value="1"/>
</dbReference>
<dbReference type="GO" id="GO:0008270">
    <property type="term" value="F:zinc ion binding"/>
    <property type="evidence" value="ECO:0007669"/>
    <property type="project" value="InterPro"/>
</dbReference>
<dbReference type="InterPro" id="IPR006680">
    <property type="entry name" value="Amidohydro-rel"/>
</dbReference>
<evidence type="ECO:0000256" key="4">
    <source>
        <dbReference type="ARBA" id="ARBA00011881"/>
    </source>
</evidence>
<dbReference type="AlphaFoldDB" id="A0A3Q9UKF2"/>
<dbReference type="InterPro" id="IPR032466">
    <property type="entry name" value="Metal_Hydrolase"/>
</dbReference>
<sequence>MADSSTVPSSSSSPLTISAARAVHNGATGPVTLTVQDGVITALTESETPGADIVIDPASVLLPGGVDTHVHLNEPGRTEWEGFATGTRAAAAGGVTTVLDMPLNSIPPTISPEALATKRQAAAGQLSVDLGYWGGAVPENLGHLQALWEEGVFGFKCFTLPSGVDEFQPLDPAQLHRAMTEIAGFNGLLIVHAEDAQCIEHAPSPHSKAYQDFLLSRPDAAETTAIKLVIDTMRDTGARVHLLHLSSAKGLDLVAAARAEGLPLTVETCPHYLCLAAEQIPDGTPEYKCCPPIRDQGNQDALWQGLIEGLIDIVVTDHSPTTRDNKYSGGGDLSTAWGGVAGVQVGYTAMLDAAPRHGVSLDRVTEWMSQGPARVMGIPGKGGIATGRDADLAVWSPTPQTIDAGALKHRNPISAWHGHTFDGTISKVWLRGMPLEPVVTGQTRPFGREIFRH</sequence>
<evidence type="ECO:0000313" key="11">
    <source>
        <dbReference type="Proteomes" id="UP000285875"/>
    </source>
</evidence>
<dbReference type="GO" id="GO:0000256">
    <property type="term" value="P:allantoin catabolic process"/>
    <property type="evidence" value="ECO:0007669"/>
    <property type="project" value="InterPro"/>
</dbReference>
<comment type="cofactor">
    <cofactor evidence="1">
        <name>Zn(2+)</name>
        <dbReference type="ChEBI" id="CHEBI:29105"/>
    </cofactor>
</comment>
<dbReference type="EMBL" id="CP025570">
    <property type="protein sequence ID" value="AZZ40282.1"/>
    <property type="molecule type" value="Genomic_DNA"/>
</dbReference>
<reference evidence="11" key="1">
    <citation type="submission" date="2017-12" db="EMBL/GenBank/DDBJ databases">
        <title>Whole genome sequencing of Acidipropionibacterium jensenii strains JS279 and JS280.</title>
        <authorList>
            <person name="Deptula P."/>
            <person name="Laine P."/>
            <person name="Smolander O.-P."/>
            <person name="Paulin L."/>
            <person name="Auvinen P."/>
            <person name="Varmanen P."/>
        </authorList>
    </citation>
    <scope>NUCLEOTIDE SEQUENCE [LARGE SCALE GENOMIC DNA]</scope>
    <source>
        <strain evidence="11">JS280</strain>
    </source>
</reference>
<protein>
    <recommendedName>
        <fullName evidence="5">allantoinase</fullName>
        <ecNumber evidence="5">3.5.2.5</ecNumber>
    </recommendedName>
</protein>
<dbReference type="GO" id="GO:0050897">
    <property type="term" value="F:cobalt ion binding"/>
    <property type="evidence" value="ECO:0007669"/>
    <property type="project" value="InterPro"/>
</dbReference>
<evidence type="ECO:0000256" key="7">
    <source>
        <dbReference type="ARBA" id="ARBA00022801"/>
    </source>
</evidence>
<evidence type="ECO:0000313" key="10">
    <source>
        <dbReference type="EMBL" id="AZZ40282.1"/>
    </source>
</evidence>
<keyword evidence="8" id="KW-0862">Zinc</keyword>
<dbReference type="NCBIfam" id="TIGR03178">
    <property type="entry name" value="allantoinase"/>
    <property type="match status" value="1"/>
</dbReference>
<dbReference type="SUPFAM" id="SSF51338">
    <property type="entry name" value="Composite domain of metallo-dependent hydrolases"/>
    <property type="match status" value="1"/>
</dbReference>
<comment type="subunit">
    <text evidence="4">Homotetramer.</text>
</comment>
<evidence type="ECO:0000256" key="6">
    <source>
        <dbReference type="ARBA" id="ARBA00022723"/>
    </source>
</evidence>
<dbReference type="SUPFAM" id="SSF51556">
    <property type="entry name" value="Metallo-dependent hydrolases"/>
    <property type="match status" value="1"/>
</dbReference>
<dbReference type="GO" id="GO:0005737">
    <property type="term" value="C:cytoplasm"/>
    <property type="evidence" value="ECO:0007669"/>
    <property type="project" value="TreeGrafter"/>
</dbReference>
<accession>A0A3Q9UKF2</accession>
<evidence type="ECO:0000256" key="3">
    <source>
        <dbReference type="ARBA" id="ARBA00010368"/>
    </source>
</evidence>
<evidence type="ECO:0000256" key="1">
    <source>
        <dbReference type="ARBA" id="ARBA00001947"/>
    </source>
</evidence>
<dbReference type="EC" id="3.5.2.5" evidence="5"/>
<gene>
    <name evidence="10" type="primary">allB</name>
    <name evidence="10" type="ORF">C0Z10_11610</name>
</gene>
<evidence type="ECO:0000256" key="5">
    <source>
        <dbReference type="ARBA" id="ARBA00012863"/>
    </source>
</evidence>
<dbReference type="InterPro" id="IPR050138">
    <property type="entry name" value="DHOase/Allantoinase_Hydrolase"/>
</dbReference>
<evidence type="ECO:0000256" key="2">
    <source>
        <dbReference type="ARBA" id="ARBA00004968"/>
    </source>
</evidence>
<feature type="domain" description="Amidohydrolase-related" evidence="9">
    <location>
        <begin position="60"/>
        <end position="432"/>
    </location>
</feature>
<dbReference type="PANTHER" id="PTHR43668:SF2">
    <property type="entry name" value="ALLANTOINASE"/>
    <property type="match status" value="1"/>
</dbReference>
<name>A0A3Q9UKF2_9ACTN</name>
<dbReference type="Pfam" id="PF01979">
    <property type="entry name" value="Amidohydro_1"/>
    <property type="match status" value="1"/>
</dbReference>
<dbReference type="GO" id="GO:0004038">
    <property type="term" value="F:allantoinase activity"/>
    <property type="evidence" value="ECO:0007669"/>
    <property type="project" value="UniProtKB-EC"/>
</dbReference>
<evidence type="ECO:0000256" key="8">
    <source>
        <dbReference type="ARBA" id="ARBA00022833"/>
    </source>
</evidence>
<keyword evidence="7" id="KW-0378">Hydrolase</keyword>
<dbReference type="GO" id="GO:0006145">
    <property type="term" value="P:purine nucleobase catabolic process"/>
    <property type="evidence" value="ECO:0007669"/>
    <property type="project" value="TreeGrafter"/>
</dbReference>
<comment type="similarity">
    <text evidence="3">Belongs to the metallo-dependent hydrolases superfamily. Allantoinase family.</text>
</comment>
<comment type="pathway">
    <text evidence="2">Nitrogen metabolism; (S)-allantoin degradation; allantoate from (S)-allantoin: step 1/1.</text>
</comment>
<evidence type="ECO:0000259" key="9">
    <source>
        <dbReference type="Pfam" id="PF01979"/>
    </source>
</evidence>
<proteinExistence type="inferred from homology"/>
<dbReference type="InterPro" id="IPR011059">
    <property type="entry name" value="Metal-dep_hydrolase_composite"/>
</dbReference>
<dbReference type="PANTHER" id="PTHR43668">
    <property type="entry name" value="ALLANTOINASE"/>
    <property type="match status" value="1"/>
</dbReference>
<dbReference type="KEGG" id="aji:C0Z10_11610"/>
<dbReference type="RefSeq" id="WP_097799478.1">
    <property type="nucleotide sequence ID" value="NZ_CP025570.1"/>
</dbReference>
<dbReference type="Proteomes" id="UP000285875">
    <property type="component" value="Chromosome"/>
</dbReference>
<dbReference type="InterPro" id="IPR017593">
    <property type="entry name" value="Allantoinase"/>
</dbReference>